<evidence type="ECO:0000256" key="3">
    <source>
        <dbReference type="ARBA" id="ARBA00022827"/>
    </source>
</evidence>
<evidence type="ECO:0000259" key="6">
    <source>
        <dbReference type="PROSITE" id="PS51387"/>
    </source>
</evidence>
<feature type="domain" description="FAD-binding PCMH-type" evidence="6">
    <location>
        <begin position="63"/>
        <end position="235"/>
    </location>
</feature>
<dbReference type="InterPro" id="IPR050416">
    <property type="entry name" value="FAD-linked_Oxidoreductase"/>
</dbReference>
<dbReference type="SUPFAM" id="SSF56176">
    <property type="entry name" value="FAD-binding/transporter-associated domain-like"/>
    <property type="match status" value="1"/>
</dbReference>
<dbReference type="InterPro" id="IPR006094">
    <property type="entry name" value="Oxid_FAD_bind_N"/>
</dbReference>
<keyword evidence="3" id="KW-0274">FAD</keyword>
<dbReference type="PANTHER" id="PTHR42973">
    <property type="entry name" value="BINDING OXIDOREDUCTASE, PUTATIVE (AFU_ORTHOLOGUE AFUA_1G17690)-RELATED"/>
    <property type="match status" value="1"/>
</dbReference>
<evidence type="ECO:0000256" key="4">
    <source>
        <dbReference type="ARBA" id="ARBA00023002"/>
    </source>
</evidence>
<reference evidence="7" key="1">
    <citation type="submission" date="2023-06" db="EMBL/GenBank/DDBJ databases">
        <title>Genome-scale phylogeny and comparative genomics of the fungal order Sordariales.</title>
        <authorList>
            <consortium name="Lawrence Berkeley National Laboratory"/>
            <person name="Hensen N."/>
            <person name="Bonometti L."/>
            <person name="Westerberg I."/>
            <person name="Brannstrom I.O."/>
            <person name="Guillou S."/>
            <person name="Cros-Aarteil S."/>
            <person name="Calhoun S."/>
            <person name="Haridas S."/>
            <person name="Kuo A."/>
            <person name="Mondo S."/>
            <person name="Pangilinan J."/>
            <person name="Riley R."/>
            <person name="LaButti K."/>
            <person name="Andreopoulos B."/>
            <person name="Lipzen A."/>
            <person name="Chen C."/>
            <person name="Yanf M."/>
            <person name="Daum C."/>
            <person name="Ng V."/>
            <person name="Clum A."/>
            <person name="Steindorff A."/>
            <person name="Ohm R."/>
            <person name="Martin F."/>
            <person name="Silar P."/>
            <person name="Natvig D."/>
            <person name="Lalanne C."/>
            <person name="Gautier V."/>
            <person name="Ament-velasquez S.L."/>
            <person name="Kruys A."/>
            <person name="Hutchinson M.I."/>
            <person name="Powell A.J."/>
            <person name="Barry K."/>
            <person name="Miller A.N."/>
            <person name="Grigoriev I.V."/>
            <person name="Debuchy R."/>
            <person name="Gladieux P."/>
            <person name="Thoren M.H."/>
            <person name="Johannesson H."/>
        </authorList>
    </citation>
    <scope>NUCLEOTIDE SEQUENCE</scope>
    <source>
        <strain evidence="7">SMH2392-1A</strain>
    </source>
</reference>
<dbReference type="GO" id="GO:0071949">
    <property type="term" value="F:FAD binding"/>
    <property type="evidence" value="ECO:0007669"/>
    <property type="project" value="InterPro"/>
</dbReference>
<dbReference type="InterPro" id="IPR016169">
    <property type="entry name" value="FAD-bd_PCMH_sub2"/>
</dbReference>
<feature type="signal peptide" evidence="5">
    <location>
        <begin position="1"/>
        <end position="23"/>
    </location>
</feature>
<dbReference type="Pfam" id="PF01565">
    <property type="entry name" value="FAD_binding_4"/>
    <property type="match status" value="1"/>
</dbReference>
<accession>A0AA40B4Z4</accession>
<comment type="caution">
    <text evidence="7">The sequence shown here is derived from an EMBL/GenBank/DDBJ whole genome shotgun (WGS) entry which is preliminary data.</text>
</comment>
<dbReference type="AlphaFoldDB" id="A0AA40B4Z4"/>
<evidence type="ECO:0000313" key="7">
    <source>
        <dbReference type="EMBL" id="KAK0727719.1"/>
    </source>
</evidence>
<evidence type="ECO:0000313" key="8">
    <source>
        <dbReference type="Proteomes" id="UP001172101"/>
    </source>
</evidence>
<dbReference type="InterPro" id="IPR016166">
    <property type="entry name" value="FAD-bd_PCMH"/>
</dbReference>
<sequence>MQQVKMLWGTLWVLALSWTGSCTKVVDGVHACNTLAAALPGLVTFPNSSLFATENTYWSLRQEAVTPDCFVAPKMTGDVAKAVKLLTSLPSPFTVKGGGHTAFAGASNIENGVTIDMFHLNQITVAADRKTVSVGPGARWINVSTALDPVGLAVVGGRDPNVGVSGLTLGGGISFFSGIYGLVCDNVRRYEVVLASGKVVEASPTANADLYWALRGGTGSNFGIVTRFDLASFEQGDLWSAELIYPGALNATLIPLFQNLTVYGLPADPQAHTYFVQAYIPALGGYIVLTDQYRATPLPGAAVPPVFQPLHAVPALITQQKVANVSTTSRGIEEAYGERQTWWNTAVSAASAQLLVDLVPLYEAHVQRLLAVANGTAITPFFIFQPLPINVLRAMQANGGNALGLYPADGSLVIVQLAVTWENAAIDSAVEASCQKLISQVDALAAARKLDRGFIYVNYAGKSQDVFRGYGAANLARLKRVAKTADPQGLLQRLWKGYFKLDSPTW</sequence>
<organism evidence="7 8">
    <name type="scientific">Lasiosphaeria miniovina</name>
    <dbReference type="NCBI Taxonomy" id="1954250"/>
    <lineage>
        <taxon>Eukaryota</taxon>
        <taxon>Fungi</taxon>
        <taxon>Dikarya</taxon>
        <taxon>Ascomycota</taxon>
        <taxon>Pezizomycotina</taxon>
        <taxon>Sordariomycetes</taxon>
        <taxon>Sordariomycetidae</taxon>
        <taxon>Sordariales</taxon>
        <taxon>Lasiosphaeriaceae</taxon>
        <taxon>Lasiosphaeria</taxon>
    </lineage>
</organism>
<evidence type="ECO:0000256" key="1">
    <source>
        <dbReference type="ARBA" id="ARBA00005466"/>
    </source>
</evidence>
<dbReference type="EMBL" id="JAUIRO010000002">
    <property type="protein sequence ID" value="KAK0727719.1"/>
    <property type="molecule type" value="Genomic_DNA"/>
</dbReference>
<evidence type="ECO:0000256" key="2">
    <source>
        <dbReference type="ARBA" id="ARBA00022630"/>
    </source>
</evidence>
<dbReference type="GeneID" id="85322709"/>
<name>A0AA40B4Z4_9PEZI</name>
<gene>
    <name evidence="7" type="ORF">B0T26DRAFT_672352</name>
</gene>
<evidence type="ECO:0000256" key="5">
    <source>
        <dbReference type="SAM" id="SignalP"/>
    </source>
</evidence>
<dbReference type="Gene3D" id="3.30.465.10">
    <property type="match status" value="1"/>
</dbReference>
<dbReference type="Proteomes" id="UP001172101">
    <property type="component" value="Unassembled WGS sequence"/>
</dbReference>
<keyword evidence="4" id="KW-0560">Oxidoreductase</keyword>
<dbReference type="InterPro" id="IPR036318">
    <property type="entry name" value="FAD-bd_PCMH-like_sf"/>
</dbReference>
<dbReference type="GO" id="GO:0016491">
    <property type="term" value="F:oxidoreductase activity"/>
    <property type="evidence" value="ECO:0007669"/>
    <property type="project" value="UniProtKB-KW"/>
</dbReference>
<protein>
    <submittedName>
        <fullName evidence="7">6-hydroxy-D-nicotine oxidase</fullName>
    </submittedName>
</protein>
<dbReference type="PANTHER" id="PTHR42973:SF54">
    <property type="entry name" value="FAD-BINDING PCMH-TYPE DOMAIN-CONTAINING PROTEIN"/>
    <property type="match status" value="1"/>
</dbReference>
<keyword evidence="2" id="KW-0285">Flavoprotein</keyword>
<dbReference type="PROSITE" id="PS51387">
    <property type="entry name" value="FAD_PCMH"/>
    <property type="match status" value="1"/>
</dbReference>
<dbReference type="PROSITE" id="PS51257">
    <property type="entry name" value="PROKAR_LIPOPROTEIN"/>
    <property type="match status" value="1"/>
</dbReference>
<keyword evidence="8" id="KW-1185">Reference proteome</keyword>
<proteinExistence type="inferred from homology"/>
<dbReference type="RefSeq" id="XP_060300574.1">
    <property type="nucleotide sequence ID" value="XM_060439439.1"/>
</dbReference>
<keyword evidence="5" id="KW-0732">Signal</keyword>
<feature type="chain" id="PRO_5041311227" evidence="5">
    <location>
        <begin position="24"/>
        <end position="506"/>
    </location>
</feature>
<comment type="similarity">
    <text evidence="1">Belongs to the oxygen-dependent FAD-linked oxidoreductase family.</text>
</comment>